<comment type="caution">
    <text evidence="3">The sequence shown here is derived from an EMBL/GenBank/DDBJ whole genome shotgun (WGS) entry which is preliminary data.</text>
</comment>
<keyword evidence="2" id="KW-1133">Transmembrane helix</keyword>
<organism evidence="3 4">
    <name type="scientific">Rhodophyticola porphyridii</name>
    <dbReference type="NCBI Taxonomy" id="1852017"/>
    <lineage>
        <taxon>Bacteria</taxon>
        <taxon>Pseudomonadati</taxon>
        <taxon>Pseudomonadota</taxon>
        <taxon>Alphaproteobacteria</taxon>
        <taxon>Rhodobacterales</taxon>
        <taxon>Roseobacteraceae</taxon>
        <taxon>Rhodophyticola</taxon>
    </lineage>
</organism>
<keyword evidence="2" id="KW-0472">Membrane</keyword>
<reference evidence="3 4" key="1">
    <citation type="submission" date="2018-10" db="EMBL/GenBank/DDBJ databases">
        <authorList>
            <person name="Jung H.S."/>
            <person name="Jeon C.O."/>
        </authorList>
    </citation>
    <scope>NUCLEOTIDE SEQUENCE [LARGE SCALE GENOMIC DNA]</scope>
    <source>
        <strain evidence="3 4">MA-7-27</strain>
    </source>
</reference>
<name>A0A3L9Y410_9RHOB</name>
<feature type="region of interest" description="Disordered" evidence="1">
    <location>
        <begin position="1"/>
        <end position="123"/>
    </location>
</feature>
<dbReference type="Proteomes" id="UP000281343">
    <property type="component" value="Unassembled WGS sequence"/>
</dbReference>
<feature type="transmembrane region" description="Helical" evidence="2">
    <location>
        <begin position="138"/>
        <end position="160"/>
    </location>
</feature>
<keyword evidence="2" id="KW-0812">Transmembrane</keyword>
<sequence length="472" mass="48340">MVARKTSKRSDDTVAGEDTQHDIAATRDETTGREETAPEETSPGPADPEATAPGGEDTVAGDSDMSPLLLDRQSSDTGDAPQSDDSKTDATAAGEPPQPEATEDERRPDPAPEPTPMATLMSNATPPQTIVEQRGPGFVPLLLGGVLAAALGYGAAYLGFLPTQQPGEDPAIAELGAALEAQSQDLAQDLAALADRADGIESQLAALPEPAAPQEIDLSPLETAISDVTATIQDLTDRIAALEARPVLTGEGTIDDAAMAAAMADLQASLAEQQAANLAMAEQVANAAAEAEARIATAEERAERRVGTATAQAALSQLRIAVAAGNPFSDALADVAANADLEVPDRLAVIAETGVPTLEELQASFPAVARAALPVALRETAGESTADRVGAFLRGQVGGRSLEPREGDDPDARLSRAEAAVASGDLATALMEIGELPEAARDQMAIWISDAQTRLDATDALDGFAVALDGAN</sequence>
<keyword evidence="4" id="KW-1185">Reference proteome</keyword>
<evidence type="ECO:0008006" key="5">
    <source>
        <dbReference type="Google" id="ProtNLM"/>
    </source>
</evidence>
<dbReference type="EMBL" id="RCNT01000001">
    <property type="protein sequence ID" value="RMA43534.1"/>
    <property type="molecule type" value="Genomic_DNA"/>
</dbReference>
<evidence type="ECO:0000256" key="1">
    <source>
        <dbReference type="SAM" id="MobiDB-lite"/>
    </source>
</evidence>
<evidence type="ECO:0000313" key="3">
    <source>
        <dbReference type="EMBL" id="RMA43534.1"/>
    </source>
</evidence>
<protein>
    <recommendedName>
        <fullName evidence="5">Mitochondrial inner membrane protein</fullName>
    </recommendedName>
</protein>
<feature type="compositionally biased region" description="Basic and acidic residues" evidence="1">
    <location>
        <begin position="8"/>
        <end position="36"/>
    </location>
</feature>
<gene>
    <name evidence="3" type="ORF">D9R08_00900</name>
</gene>
<accession>A0A3L9Y410</accession>
<proteinExistence type="predicted"/>
<evidence type="ECO:0000256" key="2">
    <source>
        <dbReference type="SAM" id="Phobius"/>
    </source>
</evidence>
<evidence type="ECO:0000313" key="4">
    <source>
        <dbReference type="Proteomes" id="UP000281343"/>
    </source>
</evidence>
<dbReference type="AlphaFoldDB" id="A0A3L9Y410"/>